<evidence type="ECO:0000313" key="2">
    <source>
        <dbReference type="Proteomes" id="UP000005824"/>
    </source>
</evidence>
<evidence type="ECO:0000313" key="1">
    <source>
        <dbReference type="EMBL" id="EDY17557.1"/>
    </source>
</evidence>
<organism evidence="1 2">
    <name type="scientific">Chthoniobacter flavus Ellin428</name>
    <dbReference type="NCBI Taxonomy" id="497964"/>
    <lineage>
        <taxon>Bacteria</taxon>
        <taxon>Pseudomonadati</taxon>
        <taxon>Verrucomicrobiota</taxon>
        <taxon>Spartobacteria</taxon>
        <taxon>Chthoniobacterales</taxon>
        <taxon>Chthoniobacteraceae</taxon>
        <taxon>Chthoniobacter</taxon>
    </lineage>
</organism>
<name>B4D7E0_9BACT</name>
<keyword evidence="2" id="KW-1185">Reference proteome</keyword>
<sequence length="105" mass="11532">MEQKLGDFQFEGSPNGLISRIGDTVPSIKTVAFLPIPDINKLYFFVVVPKVRASLQAGVVRDALSACIDFDKTKGIAWVATTRVNKGEQHTEVSYTSDAVFLEVK</sequence>
<protein>
    <submittedName>
        <fullName evidence="1">Uncharacterized protein</fullName>
    </submittedName>
</protein>
<dbReference type="Proteomes" id="UP000005824">
    <property type="component" value="Unassembled WGS sequence"/>
</dbReference>
<comment type="caution">
    <text evidence="1">The sequence shown here is derived from an EMBL/GenBank/DDBJ whole genome shotgun (WGS) entry which is preliminary data.</text>
</comment>
<gene>
    <name evidence="1" type="ORF">CfE428DRAFT_4855</name>
</gene>
<dbReference type="EMBL" id="ABVL01000018">
    <property type="protein sequence ID" value="EDY17557.1"/>
    <property type="molecule type" value="Genomic_DNA"/>
</dbReference>
<reference evidence="1 2" key="1">
    <citation type="journal article" date="2011" name="J. Bacteriol.">
        <title>Genome sequence of Chthoniobacter flavus Ellin428, an aerobic heterotrophic soil bacterium.</title>
        <authorList>
            <person name="Kant R."/>
            <person name="van Passel M.W."/>
            <person name="Palva A."/>
            <person name="Lucas S."/>
            <person name="Lapidus A."/>
            <person name="Glavina Del Rio T."/>
            <person name="Dalin E."/>
            <person name="Tice H."/>
            <person name="Bruce D."/>
            <person name="Goodwin L."/>
            <person name="Pitluck S."/>
            <person name="Larimer F.W."/>
            <person name="Land M.L."/>
            <person name="Hauser L."/>
            <person name="Sangwan P."/>
            <person name="de Vos W.M."/>
            <person name="Janssen P.H."/>
            <person name="Smidt H."/>
        </authorList>
    </citation>
    <scope>NUCLEOTIDE SEQUENCE [LARGE SCALE GENOMIC DNA]</scope>
    <source>
        <strain evidence="1 2">Ellin428</strain>
    </source>
</reference>
<proteinExistence type="predicted"/>
<accession>B4D7E0</accession>
<dbReference type="InParanoid" id="B4D7E0"/>
<dbReference type="AlphaFoldDB" id="B4D7E0"/>